<dbReference type="EMBL" id="LAZR01012078">
    <property type="protein sequence ID" value="KKM44170.1"/>
    <property type="molecule type" value="Genomic_DNA"/>
</dbReference>
<organism evidence="1">
    <name type="scientific">marine sediment metagenome</name>
    <dbReference type="NCBI Taxonomy" id="412755"/>
    <lineage>
        <taxon>unclassified sequences</taxon>
        <taxon>metagenomes</taxon>
        <taxon>ecological metagenomes</taxon>
    </lineage>
</organism>
<proteinExistence type="predicted"/>
<gene>
    <name evidence="1" type="ORF">LCGC14_1561880</name>
</gene>
<protein>
    <submittedName>
        <fullName evidence="1">Uncharacterized protein</fullName>
    </submittedName>
</protein>
<reference evidence="1" key="1">
    <citation type="journal article" date="2015" name="Nature">
        <title>Complex archaea that bridge the gap between prokaryotes and eukaryotes.</title>
        <authorList>
            <person name="Spang A."/>
            <person name="Saw J.H."/>
            <person name="Jorgensen S.L."/>
            <person name="Zaremba-Niedzwiedzka K."/>
            <person name="Martijn J."/>
            <person name="Lind A.E."/>
            <person name="van Eijk R."/>
            <person name="Schleper C."/>
            <person name="Guy L."/>
            <person name="Ettema T.J."/>
        </authorList>
    </citation>
    <scope>NUCLEOTIDE SEQUENCE</scope>
</reference>
<sequence>MLLRRGKYYINGLGDKMEEERSLRYRVNVSTSVKGIKTWDCTVD</sequence>
<name>A0A0F9IM58_9ZZZZ</name>
<dbReference type="AlphaFoldDB" id="A0A0F9IM58"/>
<evidence type="ECO:0000313" key="1">
    <source>
        <dbReference type="EMBL" id="KKM44170.1"/>
    </source>
</evidence>
<comment type="caution">
    <text evidence="1">The sequence shown here is derived from an EMBL/GenBank/DDBJ whole genome shotgun (WGS) entry which is preliminary data.</text>
</comment>
<accession>A0A0F9IM58</accession>
<feature type="non-terminal residue" evidence="1">
    <location>
        <position position="44"/>
    </location>
</feature>